<dbReference type="InterPro" id="IPR001214">
    <property type="entry name" value="SET_dom"/>
</dbReference>
<evidence type="ECO:0000256" key="6">
    <source>
        <dbReference type="ARBA" id="ARBA00022723"/>
    </source>
</evidence>
<dbReference type="SUPFAM" id="SSF82199">
    <property type="entry name" value="SET domain"/>
    <property type="match status" value="1"/>
</dbReference>
<sequence length="574" mass="63346">MNNFIDLTADSGDDQTNAKDQGQSLLARFLKPGQFLPGTLKRKSPHDFVGNGGNDEDEDDDGFPRVISSGTYNNPPSLASERQVFTVKDGDTKTLPFFERLSEASSRGSSISSLEQRSGPSPSLYNGPAPLPKKQTSSRNSSAQGLRKTKRTSSSKNDEVHTSRSTSPATPALATKRFPSISVVVPQPTPKTKAKAVLSMSKSPRKIKRMSSASLEGSAEESDADKPTGLKTKYYPLDLDKVRAAKGRYPQVRSSNPQHVAVIPYQKPGNVRSAQSKLFYLRGNLDRKLRAIKGPPVTMAGEWTGTGTSSLASNFEFINTYKLQKGVTRVADEFNSGCGCGPQCDPARCSCLSQEEHTEALMVPYERKNRQLVLRDSIINKKTMIYECNSYCSCGKDCWNRLVQHGRTVKLEIFPTGNRGFGLRSPDPIVRGQFIDCYLGEVITSAEADLREDAASSKNSPSYLFSLDFIHLDNQDPYVVDGQRLGGPSRFMNHSCNPNCKMFTVNTHHGDSRIYDLAFFALRDIPPGTELTFDYNPDWNGDRSDDPNAVKCLCGEAKCRGQLWPNQRKSTKDD</sequence>
<evidence type="ECO:0000259" key="9">
    <source>
        <dbReference type="PROSITE" id="PS50280"/>
    </source>
</evidence>
<feature type="region of interest" description="Disordered" evidence="8">
    <location>
        <begin position="1"/>
        <end position="231"/>
    </location>
</feature>
<dbReference type="SMART" id="SM00468">
    <property type="entry name" value="PreSET"/>
    <property type="match status" value="1"/>
</dbReference>
<dbReference type="InterPro" id="IPR007728">
    <property type="entry name" value="Pre-SET_dom"/>
</dbReference>
<keyword evidence="13" id="KW-1185">Reference proteome</keyword>
<dbReference type="GO" id="GO:0008270">
    <property type="term" value="F:zinc ion binding"/>
    <property type="evidence" value="ECO:0007669"/>
    <property type="project" value="InterPro"/>
</dbReference>
<dbReference type="GO" id="GO:0005634">
    <property type="term" value="C:nucleus"/>
    <property type="evidence" value="ECO:0007669"/>
    <property type="project" value="InterPro"/>
</dbReference>
<dbReference type="Pfam" id="PF05033">
    <property type="entry name" value="Pre-SET"/>
    <property type="match status" value="1"/>
</dbReference>
<dbReference type="InterPro" id="IPR003616">
    <property type="entry name" value="Post-SET_dom"/>
</dbReference>
<keyword evidence="6" id="KW-0479">Metal-binding</keyword>
<dbReference type="InterPro" id="IPR046341">
    <property type="entry name" value="SET_dom_sf"/>
</dbReference>
<feature type="domain" description="Post-SET" evidence="11">
    <location>
        <begin position="548"/>
        <end position="564"/>
    </location>
</feature>
<feature type="compositionally biased region" description="Polar residues" evidence="8">
    <location>
        <begin position="14"/>
        <end position="24"/>
    </location>
</feature>
<evidence type="ECO:0000256" key="3">
    <source>
        <dbReference type="ARBA" id="ARBA00022603"/>
    </source>
</evidence>
<keyword evidence="3 12" id="KW-0489">Methyltransferase</keyword>
<protein>
    <submittedName>
        <fullName evidence="12">Histone-lysine N-methyltransferase SUV39H</fullName>
    </submittedName>
</protein>
<name>A0A0U1LP51_TALIS</name>
<keyword evidence="7" id="KW-0862">Zinc</keyword>
<evidence type="ECO:0000256" key="2">
    <source>
        <dbReference type="ARBA" id="ARBA00022454"/>
    </source>
</evidence>
<dbReference type="SMART" id="SM00317">
    <property type="entry name" value="SET"/>
    <property type="match status" value="1"/>
</dbReference>
<dbReference type="PROSITE" id="PS50867">
    <property type="entry name" value="PRE_SET"/>
    <property type="match status" value="1"/>
</dbReference>
<organism evidence="12 13">
    <name type="scientific">Talaromyces islandicus</name>
    <name type="common">Penicillium islandicum</name>
    <dbReference type="NCBI Taxonomy" id="28573"/>
    <lineage>
        <taxon>Eukaryota</taxon>
        <taxon>Fungi</taxon>
        <taxon>Dikarya</taxon>
        <taxon>Ascomycota</taxon>
        <taxon>Pezizomycotina</taxon>
        <taxon>Eurotiomycetes</taxon>
        <taxon>Eurotiomycetidae</taxon>
        <taxon>Eurotiales</taxon>
        <taxon>Trichocomaceae</taxon>
        <taxon>Talaromyces</taxon>
        <taxon>Talaromyces sect. Islandici</taxon>
    </lineage>
</organism>
<accession>A0A0U1LP51</accession>
<keyword evidence="4 12" id="KW-0808">Transferase</keyword>
<feature type="compositionally biased region" description="Polar residues" evidence="8">
    <location>
        <begin position="68"/>
        <end position="77"/>
    </location>
</feature>
<evidence type="ECO:0000256" key="1">
    <source>
        <dbReference type="ARBA" id="ARBA00004286"/>
    </source>
</evidence>
<dbReference type="OMA" id="KCLCGEA"/>
<evidence type="ECO:0000256" key="8">
    <source>
        <dbReference type="SAM" id="MobiDB-lite"/>
    </source>
</evidence>
<reference evidence="12 13" key="1">
    <citation type="submission" date="2015-04" db="EMBL/GenBank/DDBJ databases">
        <authorList>
            <person name="Syromyatnikov M.Y."/>
            <person name="Popov V.N."/>
        </authorList>
    </citation>
    <scope>NUCLEOTIDE SEQUENCE [LARGE SCALE GENOMIC DNA]</scope>
    <source>
        <strain evidence="12">WF-38-12</strain>
    </source>
</reference>
<evidence type="ECO:0000313" key="13">
    <source>
        <dbReference type="Proteomes" id="UP000054383"/>
    </source>
</evidence>
<feature type="compositionally biased region" description="Polar residues" evidence="8">
    <location>
        <begin position="134"/>
        <end position="144"/>
    </location>
</feature>
<feature type="domain" description="Pre-SET" evidence="10">
    <location>
        <begin position="336"/>
        <end position="406"/>
    </location>
</feature>
<dbReference type="OrthoDB" id="308383at2759"/>
<keyword evidence="5" id="KW-0949">S-adenosyl-L-methionine</keyword>
<dbReference type="AlphaFoldDB" id="A0A0U1LP51"/>
<dbReference type="PANTHER" id="PTHR46223:SF3">
    <property type="entry name" value="HISTONE-LYSINE N-METHYLTRANSFERASE SET-23"/>
    <property type="match status" value="1"/>
</dbReference>
<dbReference type="PROSITE" id="PS50868">
    <property type="entry name" value="POST_SET"/>
    <property type="match status" value="1"/>
</dbReference>
<dbReference type="PANTHER" id="PTHR46223">
    <property type="entry name" value="HISTONE-LYSINE N-METHYLTRANSFERASE SUV39H"/>
    <property type="match status" value="1"/>
</dbReference>
<dbReference type="InterPro" id="IPR050973">
    <property type="entry name" value="H3K9_Histone-Lys_N-MTase"/>
</dbReference>
<dbReference type="GO" id="GO:0032259">
    <property type="term" value="P:methylation"/>
    <property type="evidence" value="ECO:0007669"/>
    <property type="project" value="UniProtKB-KW"/>
</dbReference>
<dbReference type="EMBL" id="CVMT01000002">
    <property type="protein sequence ID" value="CRG85011.1"/>
    <property type="molecule type" value="Genomic_DNA"/>
</dbReference>
<keyword evidence="2" id="KW-0158">Chromosome</keyword>
<feature type="compositionally biased region" description="Low complexity" evidence="8">
    <location>
        <begin position="103"/>
        <end position="118"/>
    </location>
</feature>
<dbReference type="STRING" id="28573.A0A0U1LP51"/>
<dbReference type="GO" id="GO:0042054">
    <property type="term" value="F:histone methyltransferase activity"/>
    <property type="evidence" value="ECO:0007669"/>
    <property type="project" value="InterPro"/>
</dbReference>
<evidence type="ECO:0000256" key="7">
    <source>
        <dbReference type="ARBA" id="ARBA00022833"/>
    </source>
</evidence>
<evidence type="ECO:0000313" key="12">
    <source>
        <dbReference type="EMBL" id="CRG85011.1"/>
    </source>
</evidence>
<evidence type="ECO:0000256" key="4">
    <source>
        <dbReference type="ARBA" id="ARBA00022679"/>
    </source>
</evidence>
<dbReference type="PROSITE" id="PS50280">
    <property type="entry name" value="SET"/>
    <property type="match status" value="1"/>
</dbReference>
<proteinExistence type="predicted"/>
<dbReference type="Proteomes" id="UP000054383">
    <property type="component" value="Unassembled WGS sequence"/>
</dbReference>
<gene>
    <name evidence="12" type="primary">clr4</name>
    <name evidence="12" type="ORF">PISL3812_02165</name>
</gene>
<dbReference type="Pfam" id="PF00856">
    <property type="entry name" value="SET"/>
    <property type="match status" value="1"/>
</dbReference>
<comment type="subcellular location">
    <subcellularLocation>
        <location evidence="1">Chromosome</location>
    </subcellularLocation>
</comment>
<dbReference type="GO" id="GO:0005694">
    <property type="term" value="C:chromosome"/>
    <property type="evidence" value="ECO:0007669"/>
    <property type="project" value="UniProtKB-SubCell"/>
</dbReference>
<evidence type="ECO:0000259" key="11">
    <source>
        <dbReference type="PROSITE" id="PS50868"/>
    </source>
</evidence>
<dbReference type="Gene3D" id="2.170.270.10">
    <property type="entry name" value="SET domain"/>
    <property type="match status" value="1"/>
</dbReference>
<evidence type="ECO:0000259" key="10">
    <source>
        <dbReference type="PROSITE" id="PS50867"/>
    </source>
</evidence>
<feature type="domain" description="SET" evidence="9">
    <location>
        <begin position="409"/>
        <end position="536"/>
    </location>
</feature>
<evidence type="ECO:0000256" key="5">
    <source>
        <dbReference type="ARBA" id="ARBA00022691"/>
    </source>
</evidence>